<dbReference type="EMBL" id="CP051627">
    <property type="protein sequence ID" value="UPT23260.1"/>
    <property type="molecule type" value="Genomic_DNA"/>
</dbReference>
<protein>
    <submittedName>
        <fullName evidence="2">ATP-binding protein</fullName>
    </submittedName>
</protein>
<feature type="region of interest" description="Disordered" evidence="1">
    <location>
        <begin position="1"/>
        <end position="24"/>
    </location>
</feature>
<proteinExistence type="predicted"/>
<keyword evidence="3" id="KW-1185">Reference proteome</keyword>
<name>A0ABY4L7M0_THEAE</name>
<keyword evidence="2" id="KW-0067">ATP-binding</keyword>
<dbReference type="Proteomes" id="UP000832041">
    <property type="component" value="Chromosome"/>
</dbReference>
<dbReference type="Pfam" id="PF13671">
    <property type="entry name" value="AAA_33"/>
    <property type="match status" value="1"/>
</dbReference>
<evidence type="ECO:0000313" key="2">
    <source>
        <dbReference type="EMBL" id="UPT23260.1"/>
    </source>
</evidence>
<keyword evidence="2" id="KW-0547">Nucleotide-binding</keyword>
<sequence length="229" mass="25000">MRGTGWSGPIRSRQTGRMSHSPPPAPVWIVAGAPGAGKSTVAGLLLRCVRPVPALLDKDVLYSGFVAALLRAHGRPHGEREGAWYDEHVKAHEYGGLTAAARRIRAAGCPVLLDAPFTQQIRDLSRWRAWVAELGGEPVRLLWVRSDAETLRERLVSRGRTRDAGKLADFAAFTARVRPAEPPVAPHVRVDNARGAVPLAEQVDALVRRHWPDSHAGGQRDRQIWGNPG</sequence>
<dbReference type="InterPro" id="IPR027417">
    <property type="entry name" value="P-loop_NTPase"/>
</dbReference>
<dbReference type="Gene3D" id="3.40.50.300">
    <property type="entry name" value="P-loop containing nucleotide triphosphate hydrolases"/>
    <property type="match status" value="1"/>
</dbReference>
<reference evidence="2 3" key="1">
    <citation type="submission" date="2020-04" db="EMBL/GenBank/DDBJ databases">
        <title>Thermobifida alba genome sequencing and assembly.</title>
        <authorList>
            <person name="Luzics S."/>
            <person name="Horvath B."/>
            <person name="Nagy I."/>
            <person name="Toth A."/>
            <person name="Nagy I."/>
            <person name="Kukolya J."/>
        </authorList>
    </citation>
    <scope>NUCLEOTIDE SEQUENCE [LARGE SCALE GENOMIC DNA]</scope>
    <source>
        <strain evidence="2 3">DSM 43795</strain>
    </source>
</reference>
<evidence type="ECO:0000256" key="1">
    <source>
        <dbReference type="SAM" id="MobiDB-lite"/>
    </source>
</evidence>
<dbReference type="GO" id="GO:0005524">
    <property type="term" value="F:ATP binding"/>
    <property type="evidence" value="ECO:0007669"/>
    <property type="project" value="UniProtKB-KW"/>
</dbReference>
<organism evidence="2 3">
    <name type="scientific">Thermobifida alba</name>
    <name type="common">Thermomonospora alba</name>
    <dbReference type="NCBI Taxonomy" id="53522"/>
    <lineage>
        <taxon>Bacteria</taxon>
        <taxon>Bacillati</taxon>
        <taxon>Actinomycetota</taxon>
        <taxon>Actinomycetes</taxon>
        <taxon>Streptosporangiales</taxon>
        <taxon>Nocardiopsidaceae</taxon>
        <taxon>Thermobifida</taxon>
    </lineage>
</organism>
<accession>A0ABY4L7M0</accession>
<gene>
    <name evidence="2" type="ORF">FOF52_01250</name>
</gene>
<evidence type="ECO:0000313" key="3">
    <source>
        <dbReference type="Proteomes" id="UP000832041"/>
    </source>
</evidence>
<dbReference type="SUPFAM" id="SSF52540">
    <property type="entry name" value="P-loop containing nucleoside triphosphate hydrolases"/>
    <property type="match status" value="1"/>
</dbReference>